<protein>
    <submittedName>
        <fullName evidence="1">Uncharacterized protein</fullName>
    </submittedName>
</protein>
<organism evidence="1 2">
    <name type="scientific">Platanthera guangdongensis</name>
    <dbReference type="NCBI Taxonomy" id="2320717"/>
    <lineage>
        <taxon>Eukaryota</taxon>
        <taxon>Viridiplantae</taxon>
        <taxon>Streptophyta</taxon>
        <taxon>Embryophyta</taxon>
        <taxon>Tracheophyta</taxon>
        <taxon>Spermatophyta</taxon>
        <taxon>Magnoliopsida</taxon>
        <taxon>Liliopsida</taxon>
        <taxon>Asparagales</taxon>
        <taxon>Orchidaceae</taxon>
        <taxon>Orchidoideae</taxon>
        <taxon>Orchideae</taxon>
        <taxon>Orchidinae</taxon>
        <taxon>Platanthera</taxon>
    </lineage>
</organism>
<dbReference type="Proteomes" id="UP001412067">
    <property type="component" value="Unassembled WGS sequence"/>
</dbReference>
<reference evidence="1 2" key="1">
    <citation type="journal article" date="2022" name="Nat. Plants">
        <title>Genomes of leafy and leafless Platanthera orchids illuminate the evolution of mycoheterotrophy.</title>
        <authorList>
            <person name="Li M.H."/>
            <person name="Liu K.W."/>
            <person name="Li Z."/>
            <person name="Lu H.C."/>
            <person name="Ye Q.L."/>
            <person name="Zhang D."/>
            <person name="Wang J.Y."/>
            <person name="Li Y.F."/>
            <person name="Zhong Z.M."/>
            <person name="Liu X."/>
            <person name="Yu X."/>
            <person name="Liu D.K."/>
            <person name="Tu X.D."/>
            <person name="Liu B."/>
            <person name="Hao Y."/>
            <person name="Liao X.Y."/>
            <person name="Jiang Y.T."/>
            <person name="Sun W.H."/>
            <person name="Chen J."/>
            <person name="Chen Y.Q."/>
            <person name="Ai Y."/>
            <person name="Zhai J.W."/>
            <person name="Wu S.S."/>
            <person name="Zhou Z."/>
            <person name="Hsiao Y.Y."/>
            <person name="Wu W.L."/>
            <person name="Chen Y.Y."/>
            <person name="Lin Y.F."/>
            <person name="Hsu J.L."/>
            <person name="Li C.Y."/>
            <person name="Wang Z.W."/>
            <person name="Zhao X."/>
            <person name="Zhong W.Y."/>
            <person name="Ma X.K."/>
            <person name="Ma L."/>
            <person name="Huang J."/>
            <person name="Chen G.Z."/>
            <person name="Huang M.Z."/>
            <person name="Huang L."/>
            <person name="Peng D.H."/>
            <person name="Luo Y.B."/>
            <person name="Zou S.Q."/>
            <person name="Chen S.P."/>
            <person name="Lan S."/>
            <person name="Tsai W.C."/>
            <person name="Van de Peer Y."/>
            <person name="Liu Z.J."/>
        </authorList>
    </citation>
    <scope>NUCLEOTIDE SEQUENCE [LARGE SCALE GENOMIC DNA]</scope>
    <source>
        <strain evidence="1">Lor288</strain>
    </source>
</reference>
<accession>A0ABR2LXD3</accession>
<sequence>MVTYSRKKPPDHHVSPLGPSTILFSSTSIFDVTHSGTLLLLYHRVQNGRTETRLFGLIFGEVSISYNRSNHTSYMFNPSWRSIYASPKIDRSIFASPQDNRIAYESSILPKIRCLTYGSVTSSSPILLHFPIYRERSPEAEKQQRGRISREAATTNLSSRAALELHRKMRAAV</sequence>
<gene>
    <name evidence="1" type="ORF">KSP40_PGU007149</name>
</gene>
<evidence type="ECO:0000313" key="2">
    <source>
        <dbReference type="Proteomes" id="UP001412067"/>
    </source>
</evidence>
<keyword evidence="2" id="KW-1185">Reference proteome</keyword>
<dbReference type="EMBL" id="JBBWWR010000014">
    <property type="protein sequence ID" value="KAK8953027.1"/>
    <property type="molecule type" value="Genomic_DNA"/>
</dbReference>
<evidence type="ECO:0000313" key="1">
    <source>
        <dbReference type="EMBL" id="KAK8953027.1"/>
    </source>
</evidence>
<name>A0ABR2LXD3_9ASPA</name>
<proteinExistence type="predicted"/>
<comment type="caution">
    <text evidence="1">The sequence shown here is derived from an EMBL/GenBank/DDBJ whole genome shotgun (WGS) entry which is preliminary data.</text>
</comment>